<dbReference type="Proteomes" id="UP000630097">
    <property type="component" value="Unassembled WGS sequence"/>
</dbReference>
<dbReference type="Gene3D" id="2.60.120.620">
    <property type="entry name" value="q2cbj1_9rhob like domain"/>
    <property type="match status" value="1"/>
</dbReference>
<protein>
    <recommendedName>
        <fullName evidence="4">Phytanoyl-CoA dioxygenase</fullName>
    </recommendedName>
</protein>
<dbReference type="PANTHER" id="PTHR20883:SF48">
    <property type="entry name" value="ECTOINE DIOXYGENASE"/>
    <property type="match status" value="1"/>
</dbReference>
<evidence type="ECO:0008006" key="4">
    <source>
        <dbReference type="Google" id="ProtNLM"/>
    </source>
</evidence>
<organism evidence="2 3">
    <name type="scientific">Planotetraspora kaengkrachanensis</name>
    <dbReference type="NCBI Taxonomy" id="575193"/>
    <lineage>
        <taxon>Bacteria</taxon>
        <taxon>Bacillati</taxon>
        <taxon>Actinomycetota</taxon>
        <taxon>Actinomycetes</taxon>
        <taxon>Streptosporangiales</taxon>
        <taxon>Streptosporangiaceae</taxon>
        <taxon>Planotetraspora</taxon>
    </lineage>
</organism>
<dbReference type="EMBL" id="BONV01000005">
    <property type="protein sequence ID" value="GIG78695.1"/>
    <property type="molecule type" value="Genomic_DNA"/>
</dbReference>
<accession>A0A8J3LXT2</accession>
<dbReference type="GO" id="GO:0016706">
    <property type="term" value="F:2-oxoglutarate-dependent dioxygenase activity"/>
    <property type="evidence" value="ECO:0007669"/>
    <property type="project" value="UniProtKB-ARBA"/>
</dbReference>
<dbReference type="Pfam" id="PF05721">
    <property type="entry name" value="PhyH"/>
    <property type="match status" value="1"/>
</dbReference>
<evidence type="ECO:0000256" key="1">
    <source>
        <dbReference type="SAM" id="MobiDB-lite"/>
    </source>
</evidence>
<keyword evidence="3" id="KW-1185">Reference proteome</keyword>
<dbReference type="PANTHER" id="PTHR20883">
    <property type="entry name" value="PHYTANOYL-COA DIOXYGENASE DOMAIN CONTAINING 1"/>
    <property type="match status" value="1"/>
</dbReference>
<sequence>MASNKKFMLTDEEMELLPTEEDVHFYREHGWYLSNRLFTDEEIDEVRESTERFYGGHRDRRLPRKPPAVAYWAPQYGDVQRHNDYIAYENATVSRILCKPLVGAVAALLMATPEARLWSSTLIYKPGRRDEPSNVVPWHIDLHHWSVCTSENLVTAFVPLHDCREEHGTLRVIDGSHNWKALPLEAGDDETQHFANRDPETLERTLERNAEYNNTELRKISLAVEKGKVSFHHCKTYHGSGPNLSGEPRRVVTVRFQDRDNEYREFRRPGGENARYSHDELVRRTGDGRPDYSDPDYCPVVWRQPQPCPAEDGRR</sequence>
<dbReference type="GO" id="GO:0005506">
    <property type="term" value="F:iron ion binding"/>
    <property type="evidence" value="ECO:0007669"/>
    <property type="project" value="UniProtKB-ARBA"/>
</dbReference>
<gene>
    <name evidence="2" type="ORF">Pka01_18220</name>
</gene>
<dbReference type="SUPFAM" id="SSF51197">
    <property type="entry name" value="Clavaminate synthase-like"/>
    <property type="match status" value="1"/>
</dbReference>
<dbReference type="RefSeq" id="WP_203882171.1">
    <property type="nucleotide sequence ID" value="NZ_BAABHH010000007.1"/>
</dbReference>
<dbReference type="AlphaFoldDB" id="A0A8J3LXT2"/>
<dbReference type="InterPro" id="IPR008775">
    <property type="entry name" value="Phytyl_CoA_dOase-like"/>
</dbReference>
<proteinExistence type="predicted"/>
<feature type="region of interest" description="Disordered" evidence="1">
    <location>
        <begin position="267"/>
        <end position="298"/>
    </location>
</feature>
<comment type="caution">
    <text evidence="2">The sequence shown here is derived from an EMBL/GenBank/DDBJ whole genome shotgun (WGS) entry which is preliminary data.</text>
</comment>
<feature type="compositionally biased region" description="Basic and acidic residues" evidence="1">
    <location>
        <begin position="267"/>
        <end position="292"/>
    </location>
</feature>
<evidence type="ECO:0000313" key="3">
    <source>
        <dbReference type="Proteomes" id="UP000630097"/>
    </source>
</evidence>
<reference evidence="2 3" key="1">
    <citation type="submission" date="2021-01" db="EMBL/GenBank/DDBJ databases">
        <title>Whole genome shotgun sequence of Planotetraspora kaengkrachanensis NBRC 104272.</title>
        <authorList>
            <person name="Komaki H."/>
            <person name="Tamura T."/>
        </authorList>
    </citation>
    <scope>NUCLEOTIDE SEQUENCE [LARGE SCALE GENOMIC DNA]</scope>
    <source>
        <strain evidence="2 3">NBRC 104272</strain>
    </source>
</reference>
<evidence type="ECO:0000313" key="2">
    <source>
        <dbReference type="EMBL" id="GIG78695.1"/>
    </source>
</evidence>
<name>A0A8J3LXT2_9ACTN</name>